<proteinExistence type="predicted"/>
<dbReference type="SUPFAM" id="SSF48173">
    <property type="entry name" value="Cryptochrome/photolyase FAD-binding domain"/>
    <property type="match status" value="1"/>
</dbReference>
<keyword evidence="1" id="KW-0456">Lyase</keyword>
<sequence>MSTSLAINLDNCLVSCADVKQHNFQRLRLILGDQLNASHSWFSERNDQNLYLMMEMRQETDYVKHHQQKLLGFFGAMRGFATALADAGHKVLYLSLDHSDNQQSLLNNLQQVLGVINSNKVDLQQPDEYRLDHQLRSWAGRENLELEWFDSEHFLTARDALKRYFPNKKTYLMETFYRQIRREYHILMDGKKPTGGKWNYDHDNRNKLPKDHQTPAPKLFTNDLSGIETMLHTADVASFGNADAEKFLWPVNRKQSRQLLDFFVTNCLEDFGRYQDAMATNEWSIYHSRLSFSLNTKMLSPLEVVNKALAFWQSNQDKITLAQIEGFVRQIIGWREFVRAIYWHHMPEYKSLNYFEFDRPLPAYYWSGETKMSCMQQSIQQSLDYAYAHHIQRLMITGNFALLTEIDPDQVDDWYLGVYIDAIEWVELPNTRGMSQYADGGIVGSKPYISSGRYIHKMSNYCASCHYDVNQTTGEQACPFNSLYWRFIDKQQQRLQDNHRMRMIISLWGKRDPDDKKAILAQAQQHLIHIESL</sequence>
<dbReference type="PANTHER" id="PTHR38657:SF1">
    <property type="entry name" value="SLR1343 PROTEIN"/>
    <property type="match status" value="1"/>
</dbReference>
<dbReference type="RefSeq" id="WP_086435574.1">
    <property type="nucleotide sequence ID" value="NZ_FXWH01000004.1"/>
</dbReference>
<evidence type="ECO:0000313" key="1">
    <source>
        <dbReference type="EMBL" id="SMQ80823.1"/>
    </source>
</evidence>
<dbReference type="Gene3D" id="1.10.10.1710">
    <property type="entry name" value="Deoxyribodipyrimidine photolyase-related"/>
    <property type="match status" value="1"/>
</dbReference>
<dbReference type="Gene3D" id="1.25.40.80">
    <property type="match status" value="1"/>
</dbReference>
<dbReference type="GO" id="GO:0016829">
    <property type="term" value="F:lyase activity"/>
    <property type="evidence" value="ECO:0007669"/>
    <property type="project" value="UniProtKB-KW"/>
</dbReference>
<dbReference type="InterPro" id="IPR014729">
    <property type="entry name" value="Rossmann-like_a/b/a_fold"/>
</dbReference>
<dbReference type="PANTHER" id="PTHR38657">
    <property type="entry name" value="SLR1343 PROTEIN"/>
    <property type="match status" value="1"/>
</dbReference>
<dbReference type="EMBL" id="FXWH01000004">
    <property type="protein sequence ID" value="SMQ80823.1"/>
    <property type="molecule type" value="Genomic_DNA"/>
</dbReference>
<dbReference type="Pfam" id="PF04244">
    <property type="entry name" value="DPRP"/>
    <property type="match status" value="1"/>
</dbReference>
<dbReference type="Gene3D" id="3.40.50.620">
    <property type="entry name" value="HUPs"/>
    <property type="match status" value="1"/>
</dbReference>
<reference evidence="2" key="1">
    <citation type="submission" date="2017-04" db="EMBL/GenBank/DDBJ databases">
        <authorList>
            <person name="Varghese N."/>
            <person name="Submissions S."/>
        </authorList>
    </citation>
    <scope>NUCLEOTIDE SEQUENCE [LARGE SCALE GENOMIC DNA]</scope>
</reference>
<gene>
    <name evidence="1" type="ORF">SAMN06297229_2438</name>
</gene>
<dbReference type="InterPro" id="IPR036134">
    <property type="entry name" value="Crypto/Photolyase_FAD-like_sf"/>
</dbReference>
<dbReference type="Gene3D" id="1.10.579.10">
    <property type="entry name" value="DNA Cyclobutane Dipyrimidine Photolyase, subunit A, domain 3"/>
    <property type="match status" value="1"/>
</dbReference>
<protein>
    <submittedName>
        <fullName evidence="1">Deoxyribodipyrimidine photolyase-related protein</fullName>
    </submittedName>
</protein>
<keyword evidence="2" id="KW-1185">Reference proteome</keyword>
<name>A0A1Y6G332_9GAMM</name>
<dbReference type="Proteomes" id="UP000194450">
    <property type="component" value="Unassembled WGS sequence"/>
</dbReference>
<evidence type="ECO:0000313" key="2">
    <source>
        <dbReference type="Proteomes" id="UP000194450"/>
    </source>
</evidence>
<accession>A0A1Y6G332</accession>
<dbReference type="AlphaFoldDB" id="A0A1Y6G332"/>
<dbReference type="InterPro" id="IPR007357">
    <property type="entry name" value="PhrB-like"/>
</dbReference>
<dbReference type="OrthoDB" id="5288100at2"/>
<dbReference type="InterPro" id="IPR052551">
    <property type="entry name" value="UV-DNA_repair_photolyase"/>
</dbReference>
<organism evidence="1 2">
    <name type="scientific">Pseudidiomarina planktonica</name>
    <dbReference type="NCBI Taxonomy" id="1323738"/>
    <lineage>
        <taxon>Bacteria</taxon>
        <taxon>Pseudomonadati</taxon>
        <taxon>Pseudomonadota</taxon>
        <taxon>Gammaproteobacteria</taxon>
        <taxon>Alteromonadales</taxon>
        <taxon>Idiomarinaceae</taxon>
        <taxon>Pseudidiomarina</taxon>
    </lineage>
</organism>